<dbReference type="AlphaFoldDB" id="A0A364K7W7"/>
<dbReference type="Gene3D" id="3.30.830.10">
    <property type="entry name" value="Metalloenzyme, LuxS/M16 peptidase-like"/>
    <property type="match status" value="2"/>
</dbReference>
<name>A0A364K7W7_9BACL</name>
<accession>A0A364K7W7</accession>
<comment type="caution">
    <text evidence="2">The sequence shown here is derived from an EMBL/GenBank/DDBJ whole genome shotgun (WGS) entry which is preliminary data.</text>
</comment>
<feature type="domain" description="Peptidase M16 C-terminal" evidence="1">
    <location>
        <begin position="185"/>
        <end position="360"/>
    </location>
</feature>
<dbReference type="InterPro" id="IPR011249">
    <property type="entry name" value="Metalloenz_LuxS/M16"/>
</dbReference>
<gene>
    <name evidence="2" type="ORF">DL897_05095</name>
</gene>
<protein>
    <submittedName>
        <fullName evidence="2">Insulinase family protein</fullName>
    </submittedName>
</protein>
<dbReference type="Proteomes" id="UP000251213">
    <property type="component" value="Unassembled WGS sequence"/>
</dbReference>
<dbReference type="PANTHER" id="PTHR11851">
    <property type="entry name" value="METALLOPROTEASE"/>
    <property type="match status" value="1"/>
</dbReference>
<dbReference type="PANTHER" id="PTHR11851:SF186">
    <property type="entry name" value="INACTIVE METALLOPROTEASE YMFF-RELATED"/>
    <property type="match status" value="1"/>
</dbReference>
<dbReference type="RefSeq" id="WP_113658053.1">
    <property type="nucleotide sequence ID" value="NZ_KZ845664.1"/>
</dbReference>
<sequence length="433" mass="49103">MTYSQFETISLGNLRVHVYSSPKFKTTTLSILIQQRLAPDVLTKTALLPNVMQRGTASYPSTLSLKRKLADLYGAILFGDVYKRGERHIIQFGLEIANEQYLQEKESLLQAGLSFLCNVLTEPQIENNGFVESYVNQEKTILKQKIESLRDDKIRYAAQRSMEEMCKNEPYALFNHGRLEDLPNIGAQNLYTYYQEVLNTCPIDIYCVGNVSSEEILQLLEKRLPTDFISASRNPIQITSTTPSVKDVKVVVDRMDVKQGKLNMGCRTHITASDPEYPALIMYNGILGGFPHSKLFTNVREKASLAYYASSSIESHKGLLTIQSGIEIGNYEKAVAIIKEQLEAMKQGQLSENEINQTKATISNQFREQQDRPYDLINFHFHSLLSGTHRSLSDMLEQIKGVRKEDIQKVAEKVQLDTIYFLRDQGGDPHAKD</sequence>
<reference evidence="2 3" key="2">
    <citation type="submission" date="2018-06" db="EMBL/GenBank/DDBJ databases">
        <authorList>
            <person name="Zhirakovskaya E."/>
        </authorList>
    </citation>
    <scope>NUCLEOTIDE SEQUENCE [LARGE SCALE GENOMIC DNA]</scope>
    <source>
        <strain evidence="2 3">FBKL4.011</strain>
    </source>
</reference>
<evidence type="ECO:0000313" key="3">
    <source>
        <dbReference type="Proteomes" id="UP000251213"/>
    </source>
</evidence>
<dbReference type="SUPFAM" id="SSF63411">
    <property type="entry name" value="LuxS/MPP-like metallohydrolase"/>
    <property type="match status" value="2"/>
</dbReference>
<keyword evidence="3" id="KW-1185">Reference proteome</keyword>
<evidence type="ECO:0000313" key="2">
    <source>
        <dbReference type="EMBL" id="RAL26368.1"/>
    </source>
</evidence>
<proteinExistence type="predicted"/>
<organism evidence="2 3">
    <name type="scientific">Thermoflavimicrobium daqui</name>
    <dbReference type="NCBI Taxonomy" id="2137476"/>
    <lineage>
        <taxon>Bacteria</taxon>
        <taxon>Bacillati</taxon>
        <taxon>Bacillota</taxon>
        <taxon>Bacilli</taxon>
        <taxon>Bacillales</taxon>
        <taxon>Thermoactinomycetaceae</taxon>
        <taxon>Thermoflavimicrobium</taxon>
    </lineage>
</organism>
<dbReference type="Pfam" id="PF05193">
    <property type="entry name" value="Peptidase_M16_C"/>
    <property type="match status" value="1"/>
</dbReference>
<dbReference type="EMBL" id="QJKK01000002">
    <property type="protein sequence ID" value="RAL26368.1"/>
    <property type="molecule type" value="Genomic_DNA"/>
</dbReference>
<reference evidence="2 3" key="1">
    <citation type="submission" date="2018-06" db="EMBL/GenBank/DDBJ databases">
        <title>Thermoflavimicrobium daqus sp. nov., a thermophilic microbe isolated from Moutai-flavour Daqu.</title>
        <authorList>
            <person name="Wang X."/>
            <person name="Zhou H."/>
        </authorList>
    </citation>
    <scope>NUCLEOTIDE SEQUENCE [LARGE SCALE GENOMIC DNA]</scope>
    <source>
        <strain evidence="2 3">FBKL4.011</strain>
    </source>
</reference>
<dbReference type="GO" id="GO:0046872">
    <property type="term" value="F:metal ion binding"/>
    <property type="evidence" value="ECO:0007669"/>
    <property type="project" value="InterPro"/>
</dbReference>
<dbReference type="InterPro" id="IPR050361">
    <property type="entry name" value="MPP/UQCRC_Complex"/>
</dbReference>
<dbReference type="NCBIfam" id="NF047422">
    <property type="entry name" value="YfmF_fam"/>
    <property type="match status" value="1"/>
</dbReference>
<dbReference type="InterPro" id="IPR007863">
    <property type="entry name" value="Peptidase_M16_C"/>
</dbReference>
<evidence type="ECO:0000259" key="1">
    <source>
        <dbReference type="Pfam" id="PF05193"/>
    </source>
</evidence>
<dbReference type="OrthoDB" id="9762085at2"/>